<keyword evidence="2 5" id="KW-0238">DNA-binding</keyword>
<sequence length="314" mass="37047">MDYGRNVISDFLKKAYELVDDPSTDSIISWSPNGLSFVVLKPLECSRDLLTRRLQITNFSPFQSYGFRKIDISPGQELEFACDDFVRGKPELLDKIAQRYLARLKAYHDSKYGELEKRLKSATTREEYDLAIKEHREKWERESRDRKARWRVTSTIPYQDFAFGRNDIFDFLKKAYALVDDPSTDSIVSWAPNGLYFVVWQPLEFTKDLLPRHLQITNFAKFHTYGFSKLVISSGQQLEFMCNDFVRGKPELLDKIAQRYVARMKDTELWKIDERLENATSKEEYDLAMKDKEEMFVRKSKERKAIMATWRKST</sequence>
<gene>
    <name evidence="5" type="ORF">ISN44_As12g024520</name>
</gene>
<dbReference type="GO" id="GO:0006357">
    <property type="term" value="P:regulation of transcription by RNA polymerase II"/>
    <property type="evidence" value="ECO:0007669"/>
    <property type="project" value="TreeGrafter"/>
</dbReference>
<feature type="domain" description="HSF-type DNA-binding" evidence="4">
    <location>
        <begin position="7"/>
        <end position="99"/>
    </location>
</feature>
<dbReference type="PANTHER" id="PTHR10015">
    <property type="entry name" value="HEAT SHOCK TRANSCRIPTION FACTOR"/>
    <property type="match status" value="1"/>
</dbReference>
<feature type="domain" description="HSF-type DNA-binding" evidence="4">
    <location>
        <begin position="167"/>
        <end position="259"/>
    </location>
</feature>
<accession>A0A8T1YMS4</accession>
<keyword evidence="6" id="KW-1185">Reference proteome</keyword>
<dbReference type="PANTHER" id="PTHR10015:SF322">
    <property type="entry name" value="HEAT STRESS TRANSCRIPTION FACTOR A-7A"/>
    <property type="match status" value="1"/>
</dbReference>
<dbReference type="Pfam" id="PF00447">
    <property type="entry name" value="HSF_DNA-bind"/>
    <property type="match status" value="2"/>
</dbReference>
<name>A0A8T1YMS4_ARASU</name>
<dbReference type="Proteomes" id="UP000694251">
    <property type="component" value="Chromosome 12"/>
</dbReference>
<dbReference type="AlphaFoldDB" id="A0A8T1YMS4"/>
<keyword evidence="1" id="KW-0346">Stress response</keyword>
<dbReference type="InterPro" id="IPR000232">
    <property type="entry name" value="HSF_DNA-bd"/>
</dbReference>
<evidence type="ECO:0000256" key="3">
    <source>
        <dbReference type="RuleBase" id="RU004020"/>
    </source>
</evidence>
<dbReference type="SMART" id="SM00415">
    <property type="entry name" value="HSF"/>
    <property type="match status" value="2"/>
</dbReference>
<dbReference type="EMBL" id="JAEFBJ010000012">
    <property type="protein sequence ID" value="KAG7547185.1"/>
    <property type="molecule type" value="Genomic_DNA"/>
</dbReference>
<protein>
    <submittedName>
        <fullName evidence="5">Winged helix DNA-binding domain superfamily</fullName>
    </submittedName>
</protein>
<evidence type="ECO:0000313" key="5">
    <source>
        <dbReference type="EMBL" id="KAG7547185.1"/>
    </source>
</evidence>
<dbReference type="GO" id="GO:0034605">
    <property type="term" value="P:cellular response to heat"/>
    <property type="evidence" value="ECO:0007669"/>
    <property type="project" value="TreeGrafter"/>
</dbReference>
<comment type="caution">
    <text evidence="5">The sequence shown here is derived from an EMBL/GenBank/DDBJ whole genome shotgun (WGS) entry which is preliminary data.</text>
</comment>
<evidence type="ECO:0000313" key="6">
    <source>
        <dbReference type="Proteomes" id="UP000694251"/>
    </source>
</evidence>
<proteinExistence type="inferred from homology"/>
<evidence type="ECO:0000256" key="2">
    <source>
        <dbReference type="ARBA" id="ARBA00023125"/>
    </source>
</evidence>
<reference evidence="5 6" key="1">
    <citation type="submission" date="2020-12" db="EMBL/GenBank/DDBJ databases">
        <title>Concerted genomic and epigenomic changes stabilize Arabidopsis allopolyploids.</title>
        <authorList>
            <person name="Chen Z."/>
        </authorList>
    </citation>
    <scope>NUCLEOTIDE SEQUENCE [LARGE SCALE GENOMIC DNA]</scope>
    <source>
        <strain evidence="5">As9502</strain>
        <tissue evidence="5">Leaf</tissue>
    </source>
</reference>
<dbReference type="GO" id="GO:0000978">
    <property type="term" value="F:RNA polymerase II cis-regulatory region sequence-specific DNA binding"/>
    <property type="evidence" value="ECO:0007669"/>
    <property type="project" value="TreeGrafter"/>
</dbReference>
<dbReference type="OrthoDB" id="60033at2759"/>
<organism evidence="5 6">
    <name type="scientific">Arabidopsis suecica</name>
    <name type="common">Swedish thale-cress</name>
    <name type="synonym">Cardaminopsis suecica</name>
    <dbReference type="NCBI Taxonomy" id="45249"/>
    <lineage>
        <taxon>Eukaryota</taxon>
        <taxon>Viridiplantae</taxon>
        <taxon>Streptophyta</taxon>
        <taxon>Embryophyta</taxon>
        <taxon>Tracheophyta</taxon>
        <taxon>Spermatophyta</taxon>
        <taxon>Magnoliopsida</taxon>
        <taxon>eudicotyledons</taxon>
        <taxon>Gunneridae</taxon>
        <taxon>Pentapetalae</taxon>
        <taxon>rosids</taxon>
        <taxon>malvids</taxon>
        <taxon>Brassicales</taxon>
        <taxon>Brassicaceae</taxon>
        <taxon>Camelineae</taxon>
        <taxon>Arabidopsis</taxon>
    </lineage>
</organism>
<dbReference type="GO" id="GO:0005634">
    <property type="term" value="C:nucleus"/>
    <property type="evidence" value="ECO:0007669"/>
    <property type="project" value="TreeGrafter"/>
</dbReference>
<comment type="similarity">
    <text evidence="3">Belongs to the HSF family.</text>
</comment>
<evidence type="ECO:0000259" key="4">
    <source>
        <dbReference type="SMART" id="SM00415"/>
    </source>
</evidence>
<evidence type="ECO:0000256" key="1">
    <source>
        <dbReference type="ARBA" id="ARBA00023016"/>
    </source>
</evidence>
<dbReference type="GO" id="GO:0003700">
    <property type="term" value="F:DNA-binding transcription factor activity"/>
    <property type="evidence" value="ECO:0007669"/>
    <property type="project" value="InterPro"/>
</dbReference>